<protein>
    <submittedName>
        <fullName evidence="2">Uncharacterized protein</fullName>
    </submittedName>
</protein>
<accession>A0ABD1GMA9</accession>
<dbReference type="AlphaFoldDB" id="A0ABD1GMA9"/>
<organism evidence="2 3">
    <name type="scientific">Salvia divinorum</name>
    <name type="common">Maria pastora</name>
    <name type="synonym">Diviner's sage</name>
    <dbReference type="NCBI Taxonomy" id="28513"/>
    <lineage>
        <taxon>Eukaryota</taxon>
        <taxon>Viridiplantae</taxon>
        <taxon>Streptophyta</taxon>
        <taxon>Embryophyta</taxon>
        <taxon>Tracheophyta</taxon>
        <taxon>Spermatophyta</taxon>
        <taxon>Magnoliopsida</taxon>
        <taxon>eudicotyledons</taxon>
        <taxon>Gunneridae</taxon>
        <taxon>Pentapetalae</taxon>
        <taxon>asterids</taxon>
        <taxon>lamiids</taxon>
        <taxon>Lamiales</taxon>
        <taxon>Lamiaceae</taxon>
        <taxon>Nepetoideae</taxon>
        <taxon>Mentheae</taxon>
        <taxon>Salviinae</taxon>
        <taxon>Salvia</taxon>
        <taxon>Salvia subgen. Calosphace</taxon>
    </lineage>
</organism>
<evidence type="ECO:0000256" key="1">
    <source>
        <dbReference type="SAM" id="Phobius"/>
    </source>
</evidence>
<proteinExistence type="predicted"/>
<evidence type="ECO:0000313" key="3">
    <source>
        <dbReference type="Proteomes" id="UP001567538"/>
    </source>
</evidence>
<dbReference type="EMBL" id="JBEAFC010000008">
    <property type="protein sequence ID" value="KAL1545162.1"/>
    <property type="molecule type" value="Genomic_DNA"/>
</dbReference>
<keyword evidence="1" id="KW-1133">Transmembrane helix</keyword>
<evidence type="ECO:0000313" key="2">
    <source>
        <dbReference type="EMBL" id="KAL1545162.1"/>
    </source>
</evidence>
<dbReference type="Proteomes" id="UP001567538">
    <property type="component" value="Unassembled WGS sequence"/>
</dbReference>
<sequence>MYPLGDTPDCVCSPGKMEIRCAGKSAMNAGRFYLKCHVNGKHPGSFKWHDEYHGEGLRTPTTLNSDKGKGVRETRVKAPPGSGYIAGRCVACDANQPSQEMKANVLICFTGIHLVMVGFLVGRLF</sequence>
<name>A0ABD1GMA9_SALDI</name>
<keyword evidence="3" id="KW-1185">Reference proteome</keyword>
<keyword evidence="1" id="KW-0812">Transmembrane</keyword>
<feature type="transmembrane region" description="Helical" evidence="1">
    <location>
        <begin position="103"/>
        <end position="122"/>
    </location>
</feature>
<comment type="caution">
    <text evidence="2">The sequence shown here is derived from an EMBL/GenBank/DDBJ whole genome shotgun (WGS) entry which is preliminary data.</text>
</comment>
<keyword evidence="1" id="KW-0472">Membrane</keyword>
<gene>
    <name evidence="2" type="ORF">AAHA92_21916</name>
</gene>
<reference evidence="2 3" key="1">
    <citation type="submission" date="2024-06" db="EMBL/GenBank/DDBJ databases">
        <title>A chromosome level genome sequence of Diviner's sage (Salvia divinorum).</title>
        <authorList>
            <person name="Ford S.A."/>
            <person name="Ro D.-K."/>
            <person name="Ness R.W."/>
            <person name="Phillips M.A."/>
        </authorList>
    </citation>
    <scope>NUCLEOTIDE SEQUENCE [LARGE SCALE GENOMIC DNA]</scope>
    <source>
        <strain evidence="2">SAF-2024a</strain>
        <tissue evidence="2">Leaf</tissue>
    </source>
</reference>